<evidence type="ECO:0000256" key="4">
    <source>
        <dbReference type="ARBA" id="ARBA00014657"/>
    </source>
</evidence>
<dbReference type="UniPathway" id="UPA00094"/>
<dbReference type="PATRIC" id="fig|1005043.3.peg.1467"/>
<comment type="caution">
    <text evidence="15">The sequence shown here is derived from an EMBL/GenBank/DDBJ whole genome shotgun (WGS) entry which is preliminary data.</text>
</comment>
<keyword evidence="8" id="KW-0443">Lipid metabolism</keyword>
<dbReference type="CDD" id="cd00834">
    <property type="entry name" value="KAS_I_II"/>
    <property type="match status" value="1"/>
</dbReference>
<dbReference type="InterPro" id="IPR016039">
    <property type="entry name" value="Thiolase-like"/>
</dbReference>
<comment type="function">
    <text evidence="11">Involved in the type II fatty acid elongation cycle. Catalyzes the elongation of a wide range of acyl-ACP by the addition of two carbons from malonyl-ACP to an acyl acceptor. Can efficiently catalyze the conversion of palmitoleoyl-ACP (cis-hexadec-9-enoyl-ACP) to cis-vaccenoyl-ACP (cis-octadec-11-enoyl-ACP), an essential step in the thermal regulation of fatty acid composition.</text>
</comment>
<keyword evidence="10 11" id="KW-0012">Acyltransferase</keyword>
<proteinExistence type="inferred from homology"/>
<comment type="catalytic activity">
    <reaction evidence="11">
        <text>(9Z)-hexadecenoyl-[ACP] + malonyl-[ACP] + H(+) = 3-oxo-(11Z)-octadecenoyl-[ACP] + holo-[ACP] + CO2</text>
        <dbReference type="Rhea" id="RHEA:55040"/>
        <dbReference type="Rhea" id="RHEA-COMP:9623"/>
        <dbReference type="Rhea" id="RHEA-COMP:9685"/>
        <dbReference type="Rhea" id="RHEA-COMP:10800"/>
        <dbReference type="Rhea" id="RHEA-COMP:14074"/>
        <dbReference type="ChEBI" id="CHEBI:15378"/>
        <dbReference type="ChEBI" id="CHEBI:16526"/>
        <dbReference type="ChEBI" id="CHEBI:64479"/>
        <dbReference type="ChEBI" id="CHEBI:78449"/>
        <dbReference type="ChEBI" id="CHEBI:83989"/>
        <dbReference type="ChEBI" id="CHEBI:138538"/>
        <dbReference type="EC" id="2.3.1.179"/>
    </reaction>
</comment>
<dbReference type="RefSeq" id="WP_006707244.1">
    <property type="nucleotide sequence ID" value="NZ_AGCA01000373.1"/>
</dbReference>
<dbReference type="GO" id="GO:0004315">
    <property type="term" value="F:3-oxoacyl-[acyl-carrier-protein] synthase activity"/>
    <property type="evidence" value="ECO:0007669"/>
    <property type="project" value="UniProtKB-UniRule"/>
</dbReference>
<dbReference type="InterPro" id="IPR014030">
    <property type="entry name" value="Ketoacyl_synth_N"/>
</dbReference>
<comment type="similarity">
    <text evidence="2 11 13">Belongs to the thiolase-like superfamily. Beta-ketoacyl-ACP synthases family.</text>
</comment>
<dbReference type="AlphaFoldDB" id="G2H0L2"/>
<dbReference type="SMART" id="SM00825">
    <property type="entry name" value="PKS_KS"/>
    <property type="match status" value="1"/>
</dbReference>
<evidence type="ECO:0000313" key="15">
    <source>
        <dbReference type="EMBL" id="EGY28466.1"/>
    </source>
</evidence>
<name>G2H0L2_9ENTR</name>
<keyword evidence="5 11" id="KW-0444">Lipid biosynthesis</keyword>
<dbReference type="PANTHER" id="PTHR11712">
    <property type="entry name" value="POLYKETIDE SYNTHASE-RELATED"/>
    <property type="match status" value="1"/>
</dbReference>
<dbReference type="InterPro" id="IPR020841">
    <property type="entry name" value="PKS_Beta-ketoAc_synthase_dom"/>
</dbReference>
<comment type="catalytic activity">
    <reaction evidence="11">
        <text>a fatty acyl-[ACP] + malonyl-[ACP] + H(+) = a 3-oxoacyl-[ACP] + holo-[ACP] + CO2</text>
        <dbReference type="Rhea" id="RHEA:22836"/>
        <dbReference type="Rhea" id="RHEA-COMP:9623"/>
        <dbReference type="Rhea" id="RHEA-COMP:9685"/>
        <dbReference type="Rhea" id="RHEA-COMP:9916"/>
        <dbReference type="Rhea" id="RHEA-COMP:14125"/>
        <dbReference type="ChEBI" id="CHEBI:15378"/>
        <dbReference type="ChEBI" id="CHEBI:16526"/>
        <dbReference type="ChEBI" id="CHEBI:64479"/>
        <dbReference type="ChEBI" id="CHEBI:78449"/>
        <dbReference type="ChEBI" id="CHEBI:78776"/>
        <dbReference type="ChEBI" id="CHEBI:138651"/>
    </reaction>
</comment>
<evidence type="ECO:0000256" key="13">
    <source>
        <dbReference type="RuleBase" id="RU003694"/>
    </source>
</evidence>
<evidence type="ECO:0000256" key="12">
    <source>
        <dbReference type="PIRSR" id="PIRSR000447-1"/>
    </source>
</evidence>
<dbReference type="Proteomes" id="UP000004116">
    <property type="component" value="Unassembled WGS sequence"/>
</dbReference>
<sequence length="420" mass="44268">MSKRRVVVTGLGMLSPVGNTVECAWNNVLAGQSGISLITDFDTSVYTTKFAGLIKDFNPEDFDLPKKDARKMDTFIQYGVAAGIRAMEDCSLKVTEENSARIGAAIGSGIGGLTFIEKNHGILMSCGPKKISPSFVPSTIVNMIAGHLSIKYGLRGPSISISTACTSGVHNIGHAARIIAYNDADVMFAGGAEKASTPLGIGGFGAARALSTRNDSPTTASRPWDKERDGFVLGDGAGILVLEEYEHAKNRGAKIYAEVMGFGMSSDAYHMTAPPEKGTGAALAMQNALRDAGLVPSQIGYINAHGTSTMVGDKAETEAMKAVFGKAVTKVPISSTKSMTGHLLGAAGAIESIFSILALCDQMIPPTINLHNPDEECDLDFVPHEARKVEIEELKYSLCNSFGFGGTNGSLIFGKLETES</sequence>
<keyword evidence="9 11" id="KW-0275">Fatty acid biosynthesis</keyword>
<dbReference type="PROSITE" id="PS52004">
    <property type="entry name" value="KS3_2"/>
    <property type="match status" value="1"/>
</dbReference>
<feature type="domain" description="Ketosynthase family 3 (KS3)" evidence="14">
    <location>
        <begin position="3"/>
        <end position="415"/>
    </location>
</feature>
<dbReference type="Gene3D" id="3.40.47.10">
    <property type="match status" value="1"/>
</dbReference>
<dbReference type="NCBIfam" id="TIGR03150">
    <property type="entry name" value="fabF"/>
    <property type="match status" value="1"/>
</dbReference>
<dbReference type="PIRSF" id="PIRSF000447">
    <property type="entry name" value="KAS_II"/>
    <property type="match status" value="1"/>
</dbReference>
<dbReference type="GO" id="GO:0006633">
    <property type="term" value="P:fatty acid biosynthetic process"/>
    <property type="evidence" value="ECO:0007669"/>
    <property type="project" value="UniProtKB-UniRule"/>
</dbReference>
<evidence type="ECO:0000259" key="14">
    <source>
        <dbReference type="PROSITE" id="PS52004"/>
    </source>
</evidence>
<evidence type="ECO:0000256" key="11">
    <source>
        <dbReference type="PIRNR" id="PIRNR000447"/>
    </source>
</evidence>
<dbReference type="PROSITE" id="PS00606">
    <property type="entry name" value="KS3_1"/>
    <property type="match status" value="1"/>
</dbReference>
<evidence type="ECO:0000256" key="6">
    <source>
        <dbReference type="ARBA" id="ARBA00022679"/>
    </source>
</evidence>
<gene>
    <name evidence="15" type="ORF">Rin_00015910</name>
</gene>
<dbReference type="Pfam" id="PF00109">
    <property type="entry name" value="ketoacyl-synt"/>
    <property type="match status" value="1"/>
</dbReference>
<dbReference type="PANTHER" id="PTHR11712:SF336">
    <property type="entry name" value="3-OXOACYL-[ACYL-CARRIER-PROTEIN] SYNTHASE, MITOCHONDRIAL"/>
    <property type="match status" value="1"/>
</dbReference>
<evidence type="ECO:0000256" key="9">
    <source>
        <dbReference type="ARBA" id="ARBA00023160"/>
    </source>
</evidence>
<dbReference type="GO" id="GO:0005829">
    <property type="term" value="C:cytosol"/>
    <property type="evidence" value="ECO:0007669"/>
    <property type="project" value="TreeGrafter"/>
</dbReference>
<evidence type="ECO:0000256" key="7">
    <source>
        <dbReference type="ARBA" id="ARBA00022832"/>
    </source>
</evidence>
<dbReference type="InterPro" id="IPR000794">
    <property type="entry name" value="Beta-ketoacyl_synthase"/>
</dbReference>
<dbReference type="Pfam" id="PF02801">
    <property type="entry name" value="Ketoacyl-synt_C"/>
    <property type="match status" value="1"/>
</dbReference>
<keyword evidence="16" id="KW-1185">Reference proteome</keyword>
<keyword evidence="7" id="KW-0276">Fatty acid metabolism</keyword>
<dbReference type="FunFam" id="3.40.47.10:FF:000009">
    <property type="entry name" value="3-oxoacyl-[acyl-carrier-protein] synthase 2"/>
    <property type="match status" value="1"/>
</dbReference>
<dbReference type="EC" id="2.3.1.179" evidence="3 11"/>
<dbReference type="EMBL" id="AGCA01000373">
    <property type="protein sequence ID" value="EGY28466.1"/>
    <property type="molecule type" value="Genomic_DNA"/>
</dbReference>
<evidence type="ECO:0000256" key="8">
    <source>
        <dbReference type="ARBA" id="ARBA00023098"/>
    </source>
</evidence>
<dbReference type="OrthoDB" id="9808669at2"/>
<accession>G2H0L2</accession>
<dbReference type="InterPro" id="IPR017568">
    <property type="entry name" value="3-oxoacyl-ACP_synth-2"/>
</dbReference>
<comment type="pathway">
    <text evidence="1 11">Lipid metabolism; fatty acid biosynthesis.</text>
</comment>
<evidence type="ECO:0000256" key="10">
    <source>
        <dbReference type="ARBA" id="ARBA00023315"/>
    </source>
</evidence>
<evidence type="ECO:0000256" key="2">
    <source>
        <dbReference type="ARBA" id="ARBA00008467"/>
    </source>
</evidence>
<reference evidence="15 16" key="1">
    <citation type="journal article" date="2012" name="Genome Res.">
        <title>Genomic basis of endosymbiont-conferred protection against an insect parasitoid.</title>
        <authorList>
            <person name="Hansen A.K."/>
            <person name="Vorburger C."/>
            <person name="Moran N.A."/>
        </authorList>
    </citation>
    <scope>NUCLEOTIDE SEQUENCE [LARGE SCALE GENOMIC DNA]</scope>
    <source>
        <strain evidence="16">R5.15</strain>
    </source>
</reference>
<feature type="active site" description="For beta-ketoacyl synthase activity" evidence="12">
    <location>
        <position position="165"/>
    </location>
</feature>
<evidence type="ECO:0000313" key="16">
    <source>
        <dbReference type="Proteomes" id="UP000004116"/>
    </source>
</evidence>
<dbReference type="SUPFAM" id="SSF53901">
    <property type="entry name" value="Thiolase-like"/>
    <property type="match status" value="2"/>
</dbReference>
<keyword evidence="6 11" id="KW-0808">Transferase</keyword>
<evidence type="ECO:0000256" key="1">
    <source>
        <dbReference type="ARBA" id="ARBA00005194"/>
    </source>
</evidence>
<evidence type="ECO:0000256" key="3">
    <source>
        <dbReference type="ARBA" id="ARBA00012356"/>
    </source>
</evidence>
<organism evidence="15 16">
    <name type="scientific">Candidatus Regiella insecticola 5.15</name>
    <dbReference type="NCBI Taxonomy" id="1005043"/>
    <lineage>
        <taxon>Bacteria</taxon>
        <taxon>Pseudomonadati</taxon>
        <taxon>Pseudomonadota</taxon>
        <taxon>Gammaproteobacteria</taxon>
        <taxon>Enterobacterales</taxon>
        <taxon>Enterobacteriaceae</taxon>
        <taxon>aphid secondary symbionts</taxon>
        <taxon>Candidatus Regiella</taxon>
    </lineage>
</organism>
<dbReference type="NCBIfam" id="NF004970">
    <property type="entry name" value="PRK06333.1"/>
    <property type="match status" value="1"/>
</dbReference>
<dbReference type="InterPro" id="IPR014031">
    <property type="entry name" value="Ketoacyl_synth_C"/>
</dbReference>
<protein>
    <recommendedName>
        <fullName evidence="4 11">3-oxoacyl-[acyl-carrier-protein] synthase 2</fullName>
        <ecNumber evidence="3 11">2.3.1.179</ecNumber>
    </recommendedName>
</protein>
<dbReference type="NCBIfam" id="NF005589">
    <property type="entry name" value="PRK07314.1"/>
    <property type="match status" value="1"/>
</dbReference>
<evidence type="ECO:0000256" key="5">
    <source>
        <dbReference type="ARBA" id="ARBA00022516"/>
    </source>
</evidence>
<dbReference type="InterPro" id="IPR018201">
    <property type="entry name" value="Ketoacyl_synth_AS"/>
</dbReference>